<comment type="caution">
    <text evidence="3">The sequence shown here is derived from an EMBL/GenBank/DDBJ whole genome shotgun (WGS) entry which is preliminary data.</text>
</comment>
<gene>
    <name evidence="3" type="ORF">Poli38472_007689</name>
</gene>
<feature type="region of interest" description="Disordered" evidence="2">
    <location>
        <begin position="1"/>
        <end position="30"/>
    </location>
</feature>
<feature type="region of interest" description="Disordered" evidence="2">
    <location>
        <begin position="964"/>
        <end position="1036"/>
    </location>
</feature>
<feature type="compositionally biased region" description="Low complexity" evidence="2">
    <location>
        <begin position="68"/>
        <end position="78"/>
    </location>
</feature>
<evidence type="ECO:0000313" key="4">
    <source>
        <dbReference type="Proteomes" id="UP000794436"/>
    </source>
</evidence>
<organism evidence="3 4">
    <name type="scientific">Pythium oligandrum</name>
    <name type="common">Mycoparasitic fungus</name>
    <dbReference type="NCBI Taxonomy" id="41045"/>
    <lineage>
        <taxon>Eukaryota</taxon>
        <taxon>Sar</taxon>
        <taxon>Stramenopiles</taxon>
        <taxon>Oomycota</taxon>
        <taxon>Peronosporomycetes</taxon>
        <taxon>Pythiales</taxon>
        <taxon>Pythiaceae</taxon>
        <taxon>Pythium</taxon>
    </lineage>
</organism>
<feature type="compositionally biased region" description="Polar residues" evidence="2">
    <location>
        <begin position="49"/>
        <end position="67"/>
    </location>
</feature>
<keyword evidence="4" id="KW-1185">Reference proteome</keyword>
<dbReference type="OrthoDB" id="73771at2759"/>
<feature type="region of interest" description="Disordered" evidence="2">
    <location>
        <begin position="236"/>
        <end position="276"/>
    </location>
</feature>
<accession>A0A8K1CQM6</accession>
<evidence type="ECO:0000313" key="3">
    <source>
        <dbReference type="EMBL" id="TMW68017.1"/>
    </source>
</evidence>
<reference evidence="3" key="1">
    <citation type="submission" date="2019-03" db="EMBL/GenBank/DDBJ databases">
        <title>Long read genome sequence of the mycoparasitic Pythium oligandrum ATCC 38472 isolated from sugarbeet rhizosphere.</title>
        <authorList>
            <person name="Gaulin E."/>
        </authorList>
    </citation>
    <scope>NUCLEOTIDE SEQUENCE</scope>
    <source>
        <strain evidence="3">ATCC 38472_TT</strain>
    </source>
</reference>
<protein>
    <recommendedName>
        <fullName evidence="5">PDZ domain-containing protein</fullName>
    </recommendedName>
</protein>
<proteinExistence type="predicted"/>
<sequence>MANDLDPAYSPTAETLSLPPPALASHKADNLKTTNMLAVNGHADRRRTQSAAELQTDTQRTASPTAASPSPRGSLMASSSRSNSFFAAINANINLLSNGTSSPSQREEVRVVTVVYKDVGPLFMDLYSRADGKGAFVKSFRRRPDGGMGNAEASGQVRVNDMLYSINDLVVTELIFATIIQAAKNATFPCTLVFHSRLPPPQQHLPVSPSNQAENSPAKTATWTTKFGQIMAENGLRRANSFERRNDQPSPVRRPSGAETPPANGNDATNKFRNSITLDKVKNSEGMKNFLRMMGKGRPEEDHDTVEGWLDQLELRPELGDAAWSEGYSATPVIAMTSGGRLIGVHDEDMSEFQLTWYRKTPSQDLIEIKGVRAGCYYPSVDDVDSKLCLRCHSLRFTSLVRVVELPDPVIMDPAVKDTVDVLLEAGAGSFSATLASNEFDSFQIKITEDRVSLIKVSEEEDESGTVVSVEYHAHLQVLVDPTDQLRLTLKVQELGSMLGNRPGDSCDVKKKSQLAGVSCFFLVAQNPQHRDILALLIRQFRARSISKEDEEQAHRDELNLFVDPASSLNGDSTPEGSLDSSSNTRHASFARRFGQNDSAARQSPVQAAVQAHTARLTDLFGLSLDDDEGAKLDNSPVVSSRTARFSNANVTRLSGSGSSLPFGSPSGNDAFLQDRLNAQEKEISMLQEKLASMSVLLKSTEHEKSELTAALVVKDTRIESQQRRIQQVEKANVQLTVQGRELLALRMKLDEETKQHTACQQQLAQAIEARDAAMFVDQSSQTDVLSEMSDIHKEELARHHATIATLESEVEELRRRVEASQSRLMSKEQENLVLVGERNALRSRSQELAKEMKRIVGAHRSIDEVEAQLAERKELITQLAVAKAEAKRAVDEMQEYKDALDGMMKQQGQGDKTNRPLRAMSQNLELQRLVHQLTESLNESKEQMSAMKKINGALMTKLQNQDPDFRGSILESPPMSPQSVTSSIVNPRFSDEEDDSEDDEDNEDEEEEARPYRSTAQDESDDDYGDAVDDSANLG</sequence>
<evidence type="ECO:0000256" key="2">
    <source>
        <dbReference type="SAM" id="MobiDB-lite"/>
    </source>
</evidence>
<keyword evidence="1" id="KW-0175">Coiled coil</keyword>
<evidence type="ECO:0000256" key="1">
    <source>
        <dbReference type="SAM" id="Coils"/>
    </source>
</evidence>
<feature type="coiled-coil region" evidence="1">
    <location>
        <begin position="670"/>
        <end position="739"/>
    </location>
</feature>
<feature type="compositionally biased region" description="Polar residues" evidence="2">
    <location>
        <begin position="567"/>
        <end position="586"/>
    </location>
</feature>
<feature type="compositionally biased region" description="Polar residues" evidence="2">
    <location>
        <begin position="266"/>
        <end position="276"/>
    </location>
</feature>
<dbReference type="Proteomes" id="UP000794436">
    <property type="component" value="Unassembled WGS sequence"/>
</dbReference>
<dbReference type="AlphaFoldDB" id="A0A8K1CQM6"/>
<feature type="compositionally biased region" description="Acidic residues" evidence="2">
    <location>
        <begin position="1019"/>
        <end position="1030"/>
    </location>
</feature>
<dbReference type="EMBL" id="SPLM01000003">
    <property type="protein sequence ID" value="TMW68017.1"/>
    <property type="molecule type" value="Genomic_DNA"/>
</dbReference>
<evidence type="ECO:0008006" key="5">
    <source>
        <dbReference type="Google" id="ProtNLM"/>
    </source>
</evidence>
<feature type="compositionally biased region" description="Acidic residues" evidence="2">
    <location>
        <begin position="992"/>
        <end position="1009"/>
    </location>
</feature>
<feature type="region of interest" description="Disordered" evidence="2">
    <location>
        <begin position="44"/>
        <end position="78"/>
    </location>
</feature>
<feature type="coiled-coil region" evidence="1">
    <location>
        <begin position="866"/>
        <end position="951"/>
    </location>
</feature>
<feature type="region of interest" description="Disordered" evidence="2">
    <location>
        <begin position="564"/>
        <end position="586"/>
    </location>
</feature>
<name>A0A8K1CQM6_PYTOL</name>
<feature type="coiled-coil region" evidence="1">
    <location>
        <begin position="797"/>
        <end position="831"/>
    </location>
</feature>